<keyword evidence="2" id="KW-1185">Reference proteome</keyword>
<reference evidence="1 2" key="1">
    <citation type="submission" date="2018-04" db="EMBL/GenBank/DDBJ databases">
        <title>Genomic Encyclopedia of Type Strains, Phase IV (KMG-IV): sequencing the most valuable type-strain genomes for metagenomic binning, comparative biology and taxonomic classification.</title>
        <authorList>
            <person name="Goeker M."/>
        </authorList>
    </citation>
    <scope>NUCLEOTIDE SEQUENCE [LARGE SCALE GENOMIC DNA]</scope>
    <source>
        <strain evidence="1 2">DSM 7138</strain>
    </source>
</reference>
<proteinExistence type="predicted"/>
<dbReference type="Proteomes" id="UP000241247">
    <property type="component" value="Unassembled WGS sequence"/>
</dbReference>
<sequence>MLALNNLFNVLSVPTALATRSYAPEKGNRAPAPSGRMAIAFHLQFPLLGPAMHFAWQVEPTQRIRMFLNDMLVLHPNLPADLSRALWVISNTMHSTFARQPWISNPDSKKRCILASMTVRDFLKEVGFESAEVVSVNLEIEAKRDREYLQPLSIGDPLSNQPEKPGHWSGHMVTRVPEADLLIDPTLYQARRPRWMSLPGMMAAPTSSTMPRHPFNGLKGVSCAEGDFEGGAIRMGWYHYPTNWGWVGAPDTKLERRASVVAAMLRAFEQREAAAA</sequence>
<dbReference type="EMBL" id="PZZZ01000001">
    <property type="protein sequence ID" value="PTM99049.1"/>
    <property type="molecule type" value="Genomic_DNA"/>
</dbReference>
<evidence type="ECO:0000313" key="1">
    <source>
        <dbReference type="EMBL" id="PTM99049.1"/>
    </source>
</evidence>
<dbReference type="RefSeq" id="WP_146165035.1">
    <property type="nucleotide sequence ID" value="NZ_JBHEEX010000025.1"/>
</dbReference>
<dbReference type="OrthoDB" id="9929586at2"/>
<organism evidence="1 2">
    <name type="scientific">Mycoplana dimorpha</name>
    <dbReference type="NCBI Taxonomy" id="28320"/>
    <lineage>
        <taxon>Bacteria</taxon>
        <taxon>Pseudomonadati</taxon>
        <taxon>Pseudomonadota</taxon>
        <taxon>Alphaproteobacteria</taxon>
        <taxon>Hyphomicrobiales</taxon>
        <taxon>Rhizobiaceae</taxon>
        <taxon>Mycoplana</taxon>
    </lineage>
</organism>
<name>A0A2T5BJ74_MYCDI</name>
<evidence type="ECO:0000313" key="2">
    <source>
        <dbReference type="Proteomes" id="UP000241247"/>
    </source>
</evidence>
<protein>
    <submittedName>
        <fullName evidence="1">Uncharacterized protein</fullName>
    </submittedName>
</protein>
<accession>A0A2T5BJ74</accession>
<dbReference type="AlphaFoldDB" id="A0A2T5BJ74"/>
<comment type="caution">
    <text evidence="1">The sequence shown here is derived from an EMBL/GenBank/DDBJ whole genome shotgun (WGS) entry which is preliminary data.</text>
</comment>
<gene>
    <name evidence="1" type="ORF">C7449_101720</name>
</gene>